<evidence type="ECO:0000313" key="2">
    <source>
        <dbReference type="Proteomes" id="UP001210925"/>
    </source>
</evidence>
<dbReference type="EMBL" id="JADGKB010000095">
    <property type="protein sequence ID" value="KAJ3253995.1"/>
    <property type="molecule type" value="Genomic_DNA"/>
</dbReference>
<gene>
    <name evidence="1" type="ORF">HK103_007599</name>
</gene>
<dbReference type="AlphaFoldDB" id="A0AAD5UF75"/>
<organism evidence="1 2">
    <name type="scientific">Boothiomyces macroporosus</name>
    <dbReference type="NCBI Taxonomy" id="261099"/>
    <lineage>
        <taxon>Eukaryota</taxon>
        <taxon>Fungi</taxon>
        <taxon>Fungi incertae sedis</taxon>
        <taxon>Chytridiomycota</taxon>
        <taxon>Chytridiomycota incertae sedis</taxon>
        <taxon>Chytridiomycetes</taxon>
        <taxon>Rhizophydiales</taxon>
        <taxon>Terramycetaceae</taxon>
        <taxon>Boothiomyces</taxon>
    </lineage>
</organism>
<sequence>MKRKIEKRMVEIRKELQKVHLVPLDEIDTDLDFETVLFMLDMYAYDMDVFDE</sequence>
<comment type="caution">
    <text evidence="1">The sequence shown here is derived from an EMBL/GenBank/DDBJ whole genome shotgun (WGS) entry which is preliminary data.</text>
</comment>
<dbReference type="Proteomes" id="UP001210925">
    <property type="component" value="Unassembled WGS sequence"/>
</dbReference>
<keyword evidence="2" id="KW-1185">Reference proteome</keyword>
<evidence type="ECO:0000313" key="1">
    <source>
        <dbReference type="EMBL" id="KAJ3253995.1"/>
    </source>
</evidence>
<protein>
    <submittedName>
        <fullName evidence="1">Uncharacterized protein</fullName>
    </submittedName>
</protein>
<reference evidence="1" key="1">
    <citation type="submission" date="2020-05" db="EMBL/GenBank/DDBJ databases">
        <title>Phylogenomic resolution of chytrid fungi.</title>
        <authorList>
            <person name="Stajich J.E."/>
            <person name="Amses K."/>
            <person name="Simmons R."/>
            <person name="Seto K."/>
            <person name="Myers J."/>
            <person name="Bonds A."/>
            <person name="Quandt C.A."/>
            <person name="Barry K."/>
            <person name="Liu P."/>
            <person name="Grigoriev I."/>
            <person name="Longcore J.E."/>
            <person name="James T.Y."/>
        </authorList>
    </citation>
    <scope>NUCLEOTIDE SEQUENCE</scope>
    <source>
        <strain evidence="1">PLAUS21</strain>
    </source>
</reference>
<proteinExistence type="predicted"/>
<name>A0AAD5UF75_9FUNG</name>
<accession>A0AAD5UF75</accession>